<evidence type="ECO:0000313" key="1">
    <source>
        <dbReference type="EMBL" id="GMQ63188.1"/>
    </source>
</evidence>
<accession>A0ACB5UKW6</accession>
<organism evidence="1 2">
    <name type="scientific">Vallitalea maricola</name>
    <dbReference type="NCBI Taxonomy" id="3074433"/>
    <lineage>
        <taxon>Bacteria</taxon>
        <taxon>Bacillati</taxon>
        <taxon>Bacillota</taxon>
        <taxon>Clostridia</taxon>
        <taxon>Lachnospirales</taxon>
        <taxon>Vallitaleaceae</taxon>
        <taxon>Vallitalea</taxon>
    </lineage>
</organism>
<reference evidence="1" key="1">
    <citation type="submission" date="2023-09" db="EMBL/GenBank/DDBJ databases">
        <title>Vallitalea sediminicola and Vallitalea maricola sp. nov., anaerobic bacteria isolated from marine sediment.</title>
        <authorList>
            <person name="Hirano S."/>
            <person name="Maeda A."/>
            <person name="Terahara T."/>
            <person name="Mori K."/>
            <person name="Hamada M."/>
            <person name="Matsumoto R."/>
            <person name="Kobayashi T."/>
        </authorList>
    </citation>
    <scope>NUCLEOTIDE SEQUENCE</scope>
    <source>
        <strain evidence="1">AN17-2</strain>
    </source>
</reference>
<proteinExistence type="predicted"/>
<sequence length="737" mass="82420">MKNMEILTNDKLDGMGDFVKLKRNNKIKFSKKAKRSKVVTNKSINEKIKNKKVKEQEKVKSIKTYNKAIRERFPLKLKLTISHTLAAILPILIISLVILGLVKDTMISQVKSNNAKLINSINENINMKLKEIENTSMVIMSDDSLVKTVSKSKDDYENLFDMLKERDSLINEKLFSIQYSNTSIQNIIIVKKDETIECRATHGKISEGFFDSDIYKTVSEARGRAVWLSNVYDNPESIYLMRKLTRISTAHEIGVLIIEVKKSYLTEVFENAEDKTDEFIIDENGVIVYNADAGKLGQPFEEFEDITKRINGEEEVVSDNFNLYGKMTSYIRCSNNWFFVEQISNKEFLGIVDETKSIIIWLCLGISVLAIILSSIVSLNISYPIKYIRNKMKLVEDGDLTAVSNIKGKYDMGQLSHSYNMMLQSTKNLINNNRDLTKVVSDNSDQVAEIARHSAAGSREVTIAVESVSQGAMEQARDAEKAANIVKKFIDKFNETEDYFNKVVEATEDTKETSVQATNIIKELNDSTLDATKLSNNFRKDILSLVDKFKEILNIIGLIDGISEQSNLLALNAAIEAARAGEAGKGFAVVADEVRKLAVQSKDAAKDISLIVGKVHTATSETAKMIEEGGNIFVRQQEAVNKTDDAFSIIVKNMDQIKIKVDQVFEMLAGFDEIQDEAITSITSIASIAQESAAAIEEVLATGEEQTSSAEQLVNMSGDLAKVIEEMNSSLDEFKID</sequence>
<dbReference type="Proteomes" id="UP001374599">
    <property type="component" value="Unassembled WGS sequence"/>
</dbReference>
<gene>
    <name evidence="1" type="ORF">AN2V17_24210</name>
</gene>
<evidence type="ECO:0000313" key="2">
    <source>
        <dbReference type="Proteomes" id="UP001374599"/>
    </source>
</evidence>
<protein>
    <submittedName>
        <fullName evidence="1">Methyl-accepting chemotaxis protein</fullName>
    </submittedName>
</protein>
<name>A0ACB5UKW6_9FIRM</name>
<comment type="caution">
    <text evidence="1">The sequence shown here is derived from an EMBL/GenBank/DDBJ whole genome shotgun (WGS) entry which is preliminary data.</text>
</comment>
<keyword evidence="2" id="KW-1185">Reference proteome</keyword>
<dbReference type="EMBL" id="BTPU01000036">
    <property type="protein sequence ID" value="GMQ63188.1"/>
    <property type="molecule type" value="Genomic_DNA"/>
</dbReference>